<dbReference type="EMBL" id="AZEI01000085">
    <property type="protein sequence ID" value="KRL13647.1"/>
    <property type="molecule type" value="Genomic_DNA"/>
</dbReference>
<proteinExistence type="predicted"/>
<comment type="caution">
    <text evidence="1">The sequence shown here is derived from an EMBL/GenBank/DDBJ whole genome shotgun (WGS) entry which is preliminary data.</text>
</comment>
<dbReference type="Proteomes" id="UP000051977">
    <property type="component" value="Unassembled WGS sequence"/>
</dbReference>
<sequence length="50" mass="6143">MKFLSVNNKYTYFFMQYRAFIQLPFNYDDYVETFTSKTPEIRADNSKQIQ</sequence>
<gene>
    <name evidence="1" type="ORF">FD12_GL001347</name>
</gene>
<evidence type="ECO:0000313" key="1">
    <source>
        <dbReference type="EMBL" id="KRL13647.1"/>
    </source>
</evidence>
<keyword evidence="2" id="KW-1185">Reference proteome</keyword>
<accession>A0ABR5PB47</accession>
<evidence type="ECO:0000313" key="2">
    <source>
        <dbReference type="Proteomes" id="UP000051977"/>
    </source>
</evidence>
<organism evidence="1 2">
    <name type="scientific">Lentilactobacillus rapi DSM 19907 = JCM 15042</name>
    <dbReference type="NCBI Taxonomy" id="1423795"/>
    <lineage>
        <taxon>Bacteria</taxon>
        <taxon>Bacillati</taxon>
        <taxon>Bacillota</taxon>
        <taxon>Bacilli</taxon>
        <taxon>Lactobacillales</taxon>
        <taxon>Lactobacillaceae</taxon>
        <taxon>Lentilactobacillus</taxon>
    </lineage>
</organism>
<name>A0ABR5PB47_9LACO</name>
<protein>
    <submittedName>
        <fullName evidence="1">Uncharacterized protein</fullName>
    </submittedName>
</protein>
<reference evidence="1 2" key="1">
    <citation type="journal article" date="2015" name="Genome Announc.">
        <title>Expanding the biotechnology potential of lactobacilli through comparative genomics of 213 strains and associated genera.</title>
        <authorList>
            <person name="Sun Z."/>
            <person name="Harris H.M."/>
            <person name="McCann A."/>
            <person name="Guo C."/>
            <person name="Argimon S."/>
            <person name="Zhang W."/>
            <person name="Yang X."/>
            <person name="Jeffery I.B."/>
            <person name="Cooney J.C."/>
            <person name="Kagawa T.F."/>
            <person name="Liu W."/>
            <person name="Song Y."/>
            <person name="Salvetti E."/>
            <person name="Wrobel A."/>
            <person name="Rasinkangas P."/>
            <person name="Parkhill J."/>
            <person name="Rea M.C."/>
            <person name="O'Sullivan O."/>
            <person name="Ritari J."/>
            <person name="Douillard F.P."/>
            <person name="Paul Ross R."/>
            <person name="Yang R."/>
            <person name="Briner A.E."/>
            <person name="Felis G.E."/>
            <person name="de Vos W.M."/>
            <person name="Barrangou R."/>
            <person name="Klaenhammer T.R."/>
            <person name="Caufield P.W."/>
            <person name="Cui Y."/>
            <person name="Zhang H."/>
            <person name="O'Toole P.W."/>
        </authorList>
    </citation>
    <scope>NUCLEOTIDE SEQUENCE [LARGE SCALE GENOMIC DNA]</scope>
    <source>
        <strain evidence="1 2">DSM 19907</strain>
    </source>
</reference>